<comment type="caution">
    <text evidence="2">The sequence shown here is derived from an EMBL/GenBank/DDBJ whole genome shotgun (WGS) entry which is preliminary data.</text>
</comment>
<dbReference type="SMART" id="SM00890">
    <property type="entry name" value="EKR"/>
    <property type="match status" value="1"/>
</dbReference>
<dbReference type="PROSITE" id="PS51379">
    <property type="entry name" value="4FE4S_FER_2"/>
    <property type="match status" value="2"/>
</dbReference>
<dbReference type="InterPro" id="IPR017896">
    <property type="entry name" value="4Fe4S_Fe-S-bd"/>
</dbReference>
<feature type="domain" description="4Fe-4S ferredoxin-type" evidence="1">
    <location>
        <begin position="85"/>
        <end position="116"/>
    </location>
</feature>
<dbReference type="InterPro" id="IPR017900">
    <property type="entry name" value="4Fe4S_Fe_S_CS"/>
</dbReference>
<dbReference type="InterPro" id="IPR029061">
    <property type="entry name" value="THDP-binding"/>
</dbReference>
<dbReference type="FunFam" id="3.30.70.20:FF:000022">
    <property type="entry name" value="Pyruvate:ferredoxin (Flavodoxin) oxidoreductase"/>
    <property type="match status" value="1"/>
</dbReference>
<dbReference type="GO" id="GO:0016903">
    <property type="term" value="F:oxidoreductase activity, acting on the aldehyde or oxo group of donors"/>
    <property type="evidence" value="ECO:0007669"/>
    <property type="project" value="InterPro"/>
</dbReference>
<evidence type="ECO:0000259" key="1">
    <source>
        <dbReference type="PROSITE" id="PS51379"/>
    </source>
</evidence>
<proteinExistence type="predicted"/>
<dbReference type="Pfam" id="PF12838">
    <property type="entry name" value="Fer4_7"/>
    <property type="match status" value="1"/>
</dbReference>
<organism evidence="2">
    <name type="scientific">marine sediment metagenome</name>
    <dbReference type="NCBI Taxonomy" id="412755"/>
    <lineage>
        <taxon>unclassified sequences</taxon>
        <taxon>metagenomes</taxon>
        <taxon>ecological metagenomes</taxon>
    </lineage>
</organism>
<feature type="domain" description="4Fe-4S ferredoxin-type" evidence="1">
    <location>
        <begin position="29"/>
        <end position="58"/>
    </location>
</feature>
<gene>
    <name evidence="2" type="ORF">S01H4_48463</name>
</gene>
<dbReference type="GO" id="GO:0006979">
    <property type="term" value="P:response to oxidative stress"/>
    <property type="evidence" value="ECO:0007669"/>
    <property type="project" value="TreeGrafter"/>
</dbReference>
<accession>X1D5W0</accession>
<protein>
    <recommendedName>
        <fullName evidence="1">4Fe-4S ferredoxin-type domain-containing protein</fullName>
    </recommendedName>
</protein>
<sequence>IPVSAFIGAEDGTFPQGTAAYEKRGIAVNVPEWQKDNCIQCNQCSYVCPHAVIRPVLLTGEEVKNAPEKFETVGAKGKGLEQFEYRIQVSTLDCTGCGNCANICPAKNKALVMKPLDTQEVQIRNWDFASKIPVKENVVPSDTVKGSQFKKPLFEFSGACGGCGETPYAKLVTQLFGDRMLITNATGCSSIWGGSAPSAPYTTNAKGKGPAWANSLFEDNAEYGYGMVLAIKQLRSKIEAYMRELSGMNIDPLAKRP</sequence>
<dbReference type="Gene3D" id="3.40.50.970">
    <property type="match status" value="1"/>
</dbReference>
<dbReference type="Gene3D" id="3.30.70.20">
    <property type="match status" value="1"/>
</dbReference>
<reference evidence="2" key="1">
    <citation type="journal article" date="2014" name="Front. Microbiol.">
        <title>High frequency of phylogenetically diverse reductive dehalogenase-homologous genes in deep subseafloor sedimentary metagenomes.</title>
        <authorList>
            <person name="Kawai M."/>
            <person name="Futagami T."/>
            <person name="Toyoda A."/>
            <person name="Takaki Y."/>
            <person name="Nishi S."/>
            <person name="Hori S."/>
            <person name="Arai W."/>
            <person name="Tsubouchi T."/>
            <person name="Morono Y."/>
            <person name="Uchiyama I."/>
            <person name="Ito T."/>
            <person name="Fujiyama A."/>
            <person name="Inagaki F."/>
            <person name="Takami H."/>
        </authorList>
    </citation>
    <scope>NUCLEOTIDE SEQUENCE</scope>
    <source>
        <strain evidence="2">Expedition CK06-06</strain>
    </source>
</reference>
<dbReference type="SUPFAM" id="SSF54862">
    <property type="entry name" value="4Fe-4S ferredoxins"/>
    <property type="match status" value="1"/>
</dbReference>
<evidence type="ECO:0000313" key="2">
    <source>
        <dbReference type="EMBL" id="GAG91866.1"/>
    </source>
</evidence>
<dbReference type="AlphaFoldDB" id="X1D5W0"/>
<dbReference type="PANTHER" id="PTHR32154:SF0">
    <property type="entry name" value="PYRUVATE-FLAVODOXIN OXIDOREDUCTASE-RELATED"/>
    <property type="match status" value="1"/>
</dbReference>
<dbReference type="PROSITE" id="PS00198">
    <property type="entry name" value="4FE4S_FER_1"/>
    <property type="match status" value="1"/>
</dbReference>
<dbReference type="InterPro" id="IPR019456">
    <property type="entry name" value="Pyrv-flavodox_OxRtase_EKR"/>
</dbReference>
<feature type="non-terminal residue" evidence="2">
    <location>
        <position position="1"/>
    </location>
</feature>
<dbReference type="SUPFAM" id="SSF52518">
    <property type="entry name" value="Thiamin diphosphate-binding fold (THDP-binding)"/>
    <property type="match status" value="1"/>
</dbReference>
<dbReference type="Pfam" id="PF10371">
    <property type="entry name" value="EKR"/>
    <property type="match status" value="1"/>
</dbReference>
<dbReference type="EMBL" id="BART01027327">
    <property type="protein sequence ID" value="GAG91866.1"/>
    <property type="molecule type" value="Genomic_DNA"/>
</dbReference>
<dbReference type="InterPro" id="IPR050722">
    <property type="entry name" value="Pyruvate:ferred/Flavod_OxRd"/>
</dbReference>
<name>X1D5W0_9ZZZZ</name>
<dbReference type="PANTHER" id="PTHR32154">
    <property type="entry name" value="PYRUVATE-FLAVODOXIN OXIDOREDUCTASE-RELATED"/>
    <property type="match status" value="1"/>
</dbReference>